<gene>
    <name evidence="1" type="primary">58</name>
    <name evidence="1" type="ORF">SEA_SILENTRX_58</name>
</gene>
<organism evidence="1 2">
    <name type="scientific">Arthrobacter phage SilentRX</name>
    <dbReference type="NCBI Taxonomy" id="2836091"/>
    <lineage>
        <taxon>Viruses</taxon>
        <taxon>Duplodnaviria</taxon>
        <taxon>Heunggongvirae</taxon>
        <taxon>Uroviricota</taxon>
        <taxon>Caudoviricetes</taxon>
        <taxon>Silentrexvirus</taxon>
        <taxon>Silentrexvirus silentrx</taxon>
    </lineage>
</organism>
<evidence type="ECO:0008006" key="3">
    <source>
        <dbReference type="Google" id="ProtNLM"/>
    </source>
</evidence>
<dbReference type="InterPro" id="IPR011604">
    <property type="entry name" value="PDDEXK-like_dom_sf"/>
</dbReference>
<evidence type="ECO:0000313" key="1">
    <source>
        <dbReference type="EMBL" id="QWY82798.1"/>
    </source>
</evidence>
<protein>
    <recommendedName>
        <fullName evidence="3">Cas4 family exonuclease</fullName>
    </recommendedName>
</protein>
<keyword evidence="2" id="KW-1185">Reference proteome</keyword>
<accession>A0A8F3EA32</accession>
<dbReference type="EMBL" id="MW862992">
    <property type="protein sequence ID" value="QWY82798.1"/>
    <property type="molecule type" value="Genomic_DNA"/>
</dbReference>
<name>A0A8F3EA32_9CAUD</name>
<reference evidence="1" key="1">
    <citation type="submission" date="2021-04" db="EMBL/GenBank/DDBJ databases">
        <authorList>
            <person name="Edwards E.G."/>
            <person name="Siddiqui F.A."/>
            <person name="Anastasi R.E."/>
            <person name="Conroy D.J."/>
            <person name="Gerton T.J."/>
            <person name="Laizure I.E."/>
            <person name="Reynolds J.D."/>
            <person name="Ulker M."/>
            <person name="Ouellette S.K."/>
            <person name="Duggan K.O."/>
            <person name="Johnson K.C."/>
            <person name="MacLea K.S."/>
            <person name="Garlena R.A."/>
            <person name="Russell D.A."/>
            <person name="Jacobs-Sera D."/>
            <person name="Hatfull G.F."/>
        </authorList>
    </citation>
    <scope>NUCLEOTIDE SEQUENCE</scope>
</reference>
<dbReference type="KEGG" id="vg:77932316"/>
<dbReference type="GeneID" id="77932316"/>
<dbReference type="Gene3D" id="3.90.320.10">
    <property type="match status" value="1"/>
</dbReference>
<proteinExistence type="predicted"/>
<sequence length="375" mass="42172">MEYSKVIEHEMDEFEQAAAATVYQTIQNAANGTERSGQAREFRLGMSNIGHCQQAAVFMVKQTPITDERDKSAAFFGTIAGDAIEKQMKKDHPGWLFQEEGVFQIPSGGELGCHIDIVVPASEAVTKEEFIENARERAAAELRIELGEDAEIPEQVYVQGVWDLKSKDKLDIVKKYGPSRQQVFQVSGYVSAMIDKGVLDGDQPIWVTDVYFDRSGAQHEAYSFGWWYDPAVLNEIDDWIHDVKYAVVSGGDAMKEKPREWCWSYCEYATLCRGNDTDAEGLIEDPEILAAIEEYRIAADMEREGKKRKDVAKLHIPLEVKGSTGTHNARWVYRNPTEVKAGMRAGYWMLDVRPVPGPKKPRARKVKAEAAEVLA</sequence>
<evidence type="ECO:0000313" key="2">
    <source>
        <dbReference type="Proteomes" id="UP000693725"/>
    </source>
</evidence>
<dbReference type="RefSeq" id="YP_010656439.1">
    <property type="nucleotide sequence ID" value="NC_070838.1"/>
</dbReference>
<dbReference type="Proteomes" id="UP000693725">
    <property type="component" value="Segment"/>
</dbReference>